<name>A0A6N7W0W4_ACIFE</name>
<evidence type="ECO:0008006" key="5">
    <source>
        <dbReference type="Google" id="ProtNLM"/>
    </source>
</evidence>
<keyword evidence="2" id="KW-1133">Transmembrane helix</keyword>
<evidence type="ECO:0000313" key="3">
    <source>
        <dbReference type="EMBL" id="MSS81846.1"/>
    </source>
</evidence>
<accession>A0A6N7W0W4</accession>
<protein>
    <recommendedName>
        <fullName evidence="5">DUF2939 domain-containing protein</fullName>
    </recommendedName>
</protein>
<dbReference type="RefSeq" id="WP_154487881.1">
    <property type="nucleotide sequence ID" value="NZ_VULN01000005.1"/>
</dbReference>
<proteinExistence type="predicted"/>
<evidence type="ECO:0000256" key="2">
    <source>
        <dbReference type="SAM" id="Phobius"/>
    </source>
</evidence>
<dbReference type="Proteomes" id="UP000441455">
    <property type="component" value="Unassembled WGS sequence"/>
</dbReference>
<evidence type="ECO:0000256" key="1">
    <source>
        <dbReference type="SAM" id="MobiDB-lite"/>
    </source>
</evidence>
<comment type="caution">
    <text evidence="3">The sequence shown here is derived from an EMBL/GenBank/DDBJ whole genome shotgun (WGS) entry which is preliminary data.</text>
</comment>
<organism evidence="3 4">
    <name type="scientific">Acidaminococcus fermentans</name>
    <dbReference type="NCBI Taxonomy" id="905"/>
    <lineage>
        <taxon>Bacteria</taxon>
        <taxon>Bacillati</taxon>
        <taxon>Bacillota</taxon>
        <taxon>Negativicutes</taxon>
        <taxon>Acidaminococcales</taxon>
        <taxon>Acidaminococcaceae</taxon>
        <taxon>Acidaminococcus</taxon>
    </lineage>
</organism>
<dbReference type="OrthoDB" id="1631820at2"/>
<keyword evidence="2" id="KW-0472">Membrane</keyword>
<evidence type="ECO:0000313" key="4">
    <source>
        <dbReference type="Proteomes" id="UP000441455"/>
    </source>
</evidence>
<dbReference type="AlphaFoldDB" id="A0A6N7W0W4"/>
<feature type="transmembrane region" description="Helical" evidence="2">
    <location>
        <begin position="32"/>
        <end position="54"/>
    </location>
</feature>
<keyword evidence="2" id="KW-0812">Transmembrane</keyword>
<feature type="region of interest" description="Disordered" evidence="1">
    <location>
        <begin position="1"/>
        <end position="26"/>
    </location>
</feature>
<gene>
    <name evidence="3" type="ORF">FX155_04405</name>
</gene>
<feature type="region of interest" description="Disordered" evidence="1">
    <location>
        <begin position="253"/>
        <end position="296"/>
    </location>
</feature>
<reference evidence="3 4" key="1">
    <citation type="submission" date="2019-08" db="EMBL/GenBank/DDBJ databases">
        <title>In-depth cultivation of the pig gut microbiome towards novel bacterial diversity and tailored functional studies.</title>
        <authorList>
            <person name="Wylensek D."/>
            <person name="Hitch T.C.A."/>
            <person name="Clavel T."/>
        </authorList>
    </citation>
    <scope>NUCLEOTIDE SEQUENCE [LARGE SCALE GENOMIC DNA]</scope>
    <source>
        <strain evidence="3 4">WCA-389-WT-5B</strain>
    </source>
</reference>
<sequence length="374" mass="40895">MTKQQTAGNPSPDPRQKEQEQAQARRRKKKKIALGAALAVLIGAVSGWYFLYYIRTPQYAVKLIRESVNKHDIVTFQDHTDLTKVVDKGYDALLAAQGENDVEDGYTEGEKDEITRHLEELIHNAVLTGDWTDSYRKTHPDKVLPVDWNALKVKDIQPGASYPQDALVNVQLDNPAVGTDTLVLHMQKNEKGDWQLVEITNLKGYYGKILQKNPRTKQTKQAAGVAGAVLQAAQGLEDTPLAPLYEAVRDKVQEATGSDEPAGGSGTQGGTRRKSAGSQGTVLPPAVQGPGTTSPETLEQQRQALQKALNSPLVGKVVRTLVDHQDEILAKLDQLAQAAQNGQGDAAIQQEISKYQGQLQTIAKILDLAARWMN</sequence>
<dbReference type="EMBL" id="VULN01000005">
    <property type="protein sequence ID" value="MSS81846.1"/>
    <property type="molecule type" value="Genomic_DNA"/>
</dbReference>